<feature type="compositionally biased region" description="Polar residues" evidence="4">
    <location>
        <begin position="370"/>
        <end position="381"/>
    </location>
</feature>
<keyword evidence="2 3" id="KW-0175">Coiled coil</keyword>
<dbReference type="Gene3D" id="1.20.5.4090">
    <property type="match status" value="1"/>
</dbReference>
<sequence>MGTRGTGRRRSMKTERTTAEEEALNLVSAQAEAKLAAKRAARAEAREIRLQELERQREVQDEDYSDEGSRAPSVSSPPPGGTSCQLGAGGTCKGNGSCSQNNEGMLAEVQEKYRKAMVSNAQLDNEKNKLMYVVDVLKDSLLELEELLSESRREYEDKVKEHEQEKHAHHLLMLQFREMKDTLKQHQEMLNELRNKQAAFVQDISDLHQTLEWKDKRIQALEGQKEFAEENRLQCNELREVQKLKDASMKHGMLKPSGSVNGAAAAPAVVGSVDADGGILGSPAETELKSPRQEDVDPQHLKEEPENGGEHLWSSETLQKHVDTSALPEEPSCSAECSLSVDLAVVTCSAAEGIGSEPPETIRTADGDAPQTQVQSAVNTGDTEKKETSRITLEEQEPKPSHVQCDSKPHPDLNVEEALQSLPIEPNCQPQHNAAELESGEKMEEKANKSQSSTTSGKKKKKKRGKRKGGSHDNKNQQETRAGNEAGANKKLKEEADIKDVNDTLKAEDEEEPGTIDASLMTKSRFPEKTLQETNLCSASGENEKTTEEGVAAEDDKSEDEEKTEGTLHPKTAQPEKTATLAEGSFQIGVLEEPTTDSMFVDLEDNRTPETATVKKEEPGVRTEEDTSGCPDKEDTSGCPAEEDTSGCPDKEDTSGCPAEEDTSGCPAEEDTSGCPAEEDTSNCPAKEDTSNCPAKEDTSSSDISELILQKNSESEGLDLIHISAAEESESTSTQSPVLFSQDDAAEASSSSESCPTKSCSGVTDSEKPFEGVVELNPGGCEAEHGGDNTSFSHDEDSELISQSQDQKLTEEVQKAGDWSDLDPPTQTEDVCASSASDLEWSPNGTCQDMGEEPKLAGAEAFQPADALEVEEKSATSEPKLEKDQHNLESESSPSHLDGSRSCGGGPEEEDGEDGEEQSFDFDDTELELAAVRSPSKDPEPGETVMVTSADTNAFKSGQSHSEEEPRQNNSSKSEPFRDTESDAVGQENSSGSCEAPPEKLENTSTKPTIQTDESIEVEETHAVNPKELRGSADSDGQTELSAAKTDMDPVRQKDKDFPNLREQAGGSTEAPLEGKDAKKSSRKGKGKSKEECKMS</sequence>
<organism evidence="5 6">
    <name type="scientific">Oryzias melastigma</name>
    <name type="common">Marine medaka</name>
    <dbReference type="NCBI Taxonomy" id="30732"/>
    <lineage>
        <taxon>Eukaryota</taxon>
        <taxon>Metazoa</taxon>
        <taxon>Chordata</taxon>
        <taxon>Craniata</taxon>
        <taxon>Vertebrata</taxon>
        <taxon>Euteleostomi</taxon>
        <taxon>Actinopterygii</taxon>
        <taxon>Neopterygii</taxon>
        <taxon>Teleostei</taxon>
        <taxon>Neoteleostei</taxon>
        <taxon>Acanthomorphata</taxon>
        <taxon>Ovalentaria</taxon>
        <taxon>Atherinomorphae</taxon>
        <taxon>Beloniformes</taxon>
        <taxon>Adrianichthyidae</taxon>
        <taxon>Oryziinae</taxon>
        <taxon>Oryzias</taxon>
    </lineage>
</organism>
<feature type="compositionally biased region" description="Acidic residues" evidence="4">
    <location>
        <begin position="659"/>
        <end position="681"/>
    </location>
</feature>
<evidence type="ECO:0000313" key="6">
    <source>
        <dbReference type="Proteomes" id="UP000261560"/>
    </source>
</evidence>
<feature type="compositionally biased region" description="Basic and acidic residues" evidence="4">
    <location>
        <begin position="382"/>
        <end position="413"/>
    </location>
</feature>
<feature type="compositionally biased region" description="Polar residues" evidence="4">
    <location>
        <begin position="1003"/>
        <end position="1013"/>
    </location>
</feature>
<feature type="region of interest" description="Disordered" evidence="4">
    <location>
        <begin position="1"/>
        <end position="21"/>
    </location>
</feature>
<proteinExistence type="inferred from homology"/>
<dbReference type="GO" id="GO:0000981">
    <property type="term" value="F:DNA-binding transcription factor activity, RNA polymerase II-specific"/>
    <property type="evidence" value="ECO:0007669"/>
    <property type="project" value="TreeGrafter"/>
</dbReference>
<feature type="compositionally biased region" description="Basic and acidic residues" evidence="4">
    <location>
        <begin position="1046"/>
        <end position="1060"/>
    </location>
</feature>
<dbReference type="Proteomes" id="UP000261560">
    <property type="component" value="Unplaced"/>
</dbReference>
<feature type="compositionally biased region" description="Basic residues" evidence="4">
    <location>
        <begin position="1"/>
        <end position="11"/>
    </location>
</feature>
<comment type="similarity">
    <text evidence="1">Belongs to the LRRFIP family.</text>
</comment>
<dbReference type="PANTHER" id="PTHR19212:SF5">
    <property type="entry name" value="LEUCINE-RICH REPEAT FLIGHTLESS-INTERACTING PROTEIN 1"/>
    <property type="match status" value="1"/>
</dbReference>
<dbReference type="KEGG" id="oml:112137935"/>
<evidence type="ECO:0000313" key="5">
    <source>
        <dbReference type="Ensembl" id="ENSOMEP00000016710.1"/>
    </source>
</evidence>
<feature type="compositionally biased region" description="Acidic residues" evidence="4">
    <location>
        <begin position="551"/>
        <end position="563"/>
    </location>
</feature>
<feature type="compositionally biased region" description="Polar residues" evidence="4">
    <location>
        <begin position="755"/>
        <end position="764"/>
    </location>
</feature>
<evidence type="ECO:0000256" key="4">
    <source>
        <dbReference type="SAM" id="MobiDB-lite"/>
    </source>
</evidence>
<feature type="compositionally biased region" description="Basic and acidic residues" evidence="4">
    <location>
        <begin position="870"/>
        <end position="889"/>
    </location>
</feature>
<dbReference type="RefSeq" id="XP_024116213.1">
    <property type="nucleotide sequence ID" value="XM_024260445.2"/>
</dbReference>
<feature type="compositionally biased region" description="Basic and acidic residues" evidence="4">
    <location>
        <begin position="1019"/>
        <end position="1033"/>
    </location>
</feature>
<reference evidence="5" key="1">
    <citation type="submission" date="2025-08" db="UniProtKB">
        <authorList>
            <consortium name="Ensembl"/>
        </authorList>
    </citation>
    <scope>IDENTIFICATION</scope>
</reference>
<feature type="compositionally biased region" description="Acidic residues" evidence="4">
    <location>
        <begin position="907"/>
        <end position="927"/>
    </location>
</feature>
<feature type="compositionally biased region" description="Basic and acidic residues" evidence="4">
    <location>
        <begin position="604"/>
        <end position="636"/>
    </location>
</feature>
<dbReference type="InterPro" id="IPR019139">
    <property type="entry name" value="LRRFIP1/2"/>
</dbReference>
<evidence type="ECO:0000256" key="1">
    <source>
        <dbReference type="ARBA" id="ARBA00008275"/>
    </source>
</evidence>
<dbReference type="AlphaFoldDB" id="A0A3B3CHA4"/>
<accession>A0A3B3CHA4</accession>
<dbReference type="PaxDb" id="30732-ENSOMEP00000016710"/>
<feature type="compositionally biased region" description="Basic and acidic residues" evidence="4">
    <location>
        <begin position="286"/>
        <end position="309"/>
    </location>
</feature>
<dbReference type="OrthoDB" id="10495383at2759"/>
<dbReference type="Pfam" id="PF09738">
    <property type="entry name" value="LRRFIP"/>
    <property type="match status" value="1"/>
</dbReference>
<feature type="region of interest" description="Disordered" evidence="4">
    <location>
        <begin position="353"/>
        <end position="1096"/>
    </location>
</feature>
<dbReference type="STRING" id="30732.ENSOMEP00000016710"/>
<protein>
    <submittedName>
        <fullName evidence="5">Leucine-rich repeat flightless-interacting protein 1-like</fullName>
    </submittedName>
</protein>
<keyword evidence="6" id="KW-1185">Reference proteome</keyword>
<dbReference type="GeneTree" id="ENSGT00530000063564"/>
<reference evidence="5" key="2">
    <citation type="submission" date="2025-09" db="UniProtKB">
        <authorList>
            <consortium name="Ensembl"/>
        </authorList>
    </citation>
    <scope>IDENTIFICATION</scope>
</reference>
<evidence type="ECO:0000256" key="3">
    <source>
        <dbReference type="SAM" id="Coils"/>
    </source>
</evidence>
<dbReference type="OMA" id="CPDKEDT"/>
<evidence type="ECO:0000256" key="2">
    <source>
        <dbReference type="ARBA" id="ARBA00023054"/>
    </source>
</evidence>
<feature type="compositionally biased region" description="Polar residues" evidence="4">
    <location>
        <begin position="946"/>
        <end position="960"/>
    </location>
</feature>
<feature type="coiled-coil region" evidence="3">
    <location>
        <begin position="106"/>
        <end position="238"/>
    </location>
</feature>
<feature type="compositionally biased region" description="Basic and acidic residues" evidence="4">
    <location>
        <begin position="686"/>
        <end position="699"/>
    </location>
</feature>
<dbReference type="Ensembl" id="ENSOMET00000025237.1">
    <property type="protein sequence ID" value="ENSOMEP00000016710.1"/>
    <property type="gene ID" value="ENSOMEG00000018366.1"/>
</dbReference>
<name>A0A3B3CHA4_ORYME</name>
<feature type="region of interest" description="Disordered" evidence="4">
    <location>
        <begin position="51"/>
        <end position="87"/>
    </location>
</feature>
<feature type="compositionally biased region" description="Basic and acidic residues" evidence="4">
    <location>
        <begin position="439"/>
        <end position="448"/>
    </location>
</feature>
<dbReference type="GeneID" id="112137935"/>
<feature type="compositionally biased region" description="Basic residues" evidence="4">
    <location>
        <begin position="457"/>
        <end position="469"/>
    </location>
</feature>
<feature type="compositionally biased region" description="Polar residues" evidence="4">
    <location>
        <begin position="532"/>
        <end position="541"/>
    </location>
</feature>
<dbReference type="GO" id="GO:0000978">
    <property type="term" value="F:RNA polymerase II cis-regulatory region sequence-specific DNA binding"/>
    <property type="evidence" value="ECO:0007669"/>
    <property type="project" value="TreeGrafter"/>
</dbReference>
<feature type="compositionally biased region" description="Polar residues" evidence="4">
    <location>
        <begin position="825"/>
        <end position="847"/>
    </location>
</feature>
<feature type="region of interest" description="Disordered" evidence="4">
    <location>
        <begin position="276"/>
        <end position="310"/>
    </location>
</feature>
<feature type="compositionally biased region" description="Basic and acidic residues" evidence="4">
    <location>
        <begin position="491"/>
        <end position="507"/>
    </location>
</feature>
<dbReference type="PANTHER" id="PTHR19212">
    <property type="entry name" value="LEUCINE RICH REPEAT IN FLII INTERACTING PROTEIN"/>
    <property type="match status" value="1"/>
</dbReference>